<comment type="caution">
    <text evidence="9">The sequence shown here is derived from an EMBL/GenBank/DDBJ whole genome shotgun (WGS) entry which is preliminary data.</text>
</comment>
<feature type="transmembrane region" description="Helical" evidence="7">
    <location>
        <begin position="15"/>
        <end position="35"/>
    </location>
</feature>
<protein>
    <submittedName>
        <fullName evidence="9">Carbohydrate ABC transporter permease</fullName>
    </submittedName>
</protein>
<feature type="transmembrane region" description="Helical" evidence="7">
    <location>
        <begin position="80"/>
        <end position="101"/>
    </location>
</feature>
<feature type="transmembrane region" description="Helical" evidence="7">
    <location>
        <begin position="113"/>
        <end position="134"/>
    </location>
</feature>
<dbReference type="PROSITE" id="PS50928">
    <property type="entry name" value="ABC_TM1"/>
    <property type="match status" value="1"/>
</dbReference>
<name>A0A6B0YQ31_9CHLR</name>
<feature type="domain" description="ABC transmembrane type-1" evidence="8">
    <location>
        <begin position="75"/>
        <end position="271"/>
    </location>
</feature>
<comment type="similarity">
    <text evidence="7">Belongs to the binding-protein-dependent transport system permease family.</text>
</comment>
<dbReference type="SUPFAM" id="SSF161098">
    <property type="entry name" value="MetI-like"/>
    <property type="match status" value="1"/>
</dbReference>
<keyword evidence="5 7" id="KW-1133">Transmembrane helix</keyword>
<dbReference type="CDD" id="cd06261">
    <property type="entry name" value="TM_PBP2"/>
    <property type="match status" value="1"/>
</dbReference>
<sequence>MNIQLISKRRFQTTLFYLAVILFLIVVLLPIYYIFLTAFAPSGKLFTVPLTYVPRSLATARFQDIFGALPIARYMLNSTLLATFSTILALTVSLLAAYAIARLNFPGANMVMIGLLASSMLPGTATVIPLFQMFQTLKLMDTLHGLLILYGSALLPITTWVLVSFLRQVPVEIEDAAKVDGASFFQLLWRIVLPVIRPGVATMFLINFIIGWNEFFTPLIFARGAGVKVITMALSEAQVIGARSEFDVSWGNMSAAAILTTIPVFIITLIFQRQIVEGITSGVFK</sequence>
<keyword evidence="6 7" id="KW-0472">Membrane</keyword>
<dbReference type="GO" id="GO:0005886">
    <property type="term" value="C:plasma membrane"/>
    <property type="evidence" value="ECO:0007669"/>
    <property type="project" value="UniProtKB-SubCell"/>
</dbReference>
<dbReference type="InterPro" id="IPR050901">
    <property type="entry name" value="BP-dep_ABC_trans_perm"/>
</dbReference>
<keyword evidence="2 7" id="KW-0813">Transport</keyword>
<dbReference type="EMBL" id="VXRG01000039">
    <property type="protein sequence ID" value="MXY92707.1"/>
    <property type="molecule type" value="Genomic_DNA"/>
</dbReference>
<gene>
    <name evidence="9" type="ORF">F4Y42_04570</name>
</gene>
<evidence type="ECO:0000313" key="9">
    <source>
        <dbReference type="EMBL" id="MXY92707.1"/>
    </source>
</evidence>
<feature type="transmembrane region" description="Helical" evidence="7">
    <location>
        <begin position="253"/>
        <end position="271"/>
    </location>
</feature>
<evidence type="ECO:0000256" key="7">
    <source>
        <dbReference type="RuleBase" id="RU363032"/>
    </source>
</evidence>
<feature type="transmembrane region" description="Helical" evidence="7">
    <location>
        <begin position="146"/>
        <end position="166"/>
    </location>
</feature>
<dbReference type="Pfam" id="PF00528">
    <property type="entry name" value="BPD_transp_1"/>
    <property type="match status" value="1"/>
</dbReference>
<evidence type="ECO:0000256" key="5">
    <source>
        <dbReference type="ARBA" id="ARBA00022989"/>
    </source>
</evidence>
<dbReference type="GO" id="GO:0055085">
    <property type="term" value="P:transmembrane transport"/>
    <property type="evidence" value="ECO:0007669"/>
    <property type="project" value="InterPro"/>
</dbReference>
<dbReference type="AlphaFoldDB" id="A0A6B0YQ31"/>
<dbReference type="InterPro" id="IPR035906">
    <property type="entry name" value="MetI-like_sf"/>
</dbReference>
<dbReference type="PANTHER" id="PTHR32243">
    <property type="entry name" value="MALTOSE TRANSPORT SYSTEM PERMEASE-RELATED"/>
    <property type="match status" value="1"/>
</dbReference>
<accession>A0A6B0YQ31</accession>
<evidence type="ECO:0000259" key="8">
    <source>
        <dbReference type="PROSITE" id="PS50928"/>
    </source>
</evidence>
<dbReference type="Gene3D" id="1.10.3720.10">
    <property type="entry name" value="MetI-like"/>
    <property type="match status" value="1"/>
</dbReference>
<reference evidence="9" key="1">
    <citation type="submission" date="2019-09" db="EMBL/GenBank/DDBJ databases">
        <title>Characterisation of the sponge microbiome using genome-centric metagenomics.</title>
        <authorList>
            <person name="Engelberts J.P."/>
            <person name="Robbins S.J."/>
            <person name="De Goeij J.M."/>
            <person name="Aranda M."/>
            <person name="Bell S.C."/>
            <person name="Webster N.S."/>
        </authorList>
    </citation>
    <scope>NUCLEOTIDE SEQUENCE</scope>
    <source>
        <strain evidence="9">SB0664_bin_27</strain>
    </source>
</reference>
<evidence type="ECO:0000256" key="6">
    <source>
        <dbReference type="ARBA" id="ARBA00023136"/>
    </source>
</evidence>
<dbReference type="InterPro" id="IPR000515">
    <property type="entry name" value="MetI-like"/>
</dbReference>
<feature type="transmembrane region" description="Helical" evidence="7">
    <location>
        <begin position="187"/>
        <end position="210"/>
    </location>
</feature>
<dbReference type="PANTHER" id="PTHR32243:SF18">
    <property type="entry name" value="INNER MEMBRANE ABC TRANSPORTER PERMEASE PROTEIN YCJP"/>
    <property type="match status" value="1"/>
</dbReference>
<evidence type="ECO:0000256" key="2">
    <source>
        <dbReference type="ARBA" id="ARBA00022448"/>
    </source>
</evidence>
<keyword evidence="4 7" id="KW-0812">Transmembrane</keyword>
<organism evidence="9">
    <name type="scientific">Caldilineaceae bacterium SB0664_bin_27</name>
    <dbReference type="NCBI Taxonomy" id="2605260"/>
    <lineage>
        <taxon>Bacteria</taxon>
        <taxon>Bacillati</taxon>
        <taxon>Chloroflexota</taxon>
        <taxon>Caldilineae</taxon>
        <taxon>Caldilineales</taxon>
        <taxon>Caldilineaceae</taxon>
    </lineage>
</organism>
<evidence type="ECO:0000256" key="3">
    <source>
        <dbReference type="ARBA" id="ARBA00022475"/>
    </source>
</evidence>
<comment type="subcellular location">
    <subcellularLocation>
        <location evidence="1 7">Cell membrane</location>
        <topology evidence="1 7">Multi-pass membrane protein</topology>
    </subcellularLocation>
</comment>
<proteinExistence type="inferred from homology"/>
<evidence type="ECO:0000256" key="4">
    <source>
        <dbReference type="ARBA" id="ARBA00022692"/>
    </source>
</evidence>
<keyword evidence="3" id="KW-1003">Cell membrane</keyword>
<evidence type="ECO:0000256" key="1">
    <source>
        <dbReference type="ARBA" id="ARBA00004651"/>
    </source>
</evidence>